<organism evidence="2 3">
    <name type="scientific">Chenggangzhangella methanolivorans</name>
    <dbReference type="NCBI Taxonomy" id="1437009"/>
    <lineage>
        <taxon>Bacteria</taxon>
        <taxon>Pseudomonadati</taxon>
        <taxon>Pseudomonadota</taxon>
        <taxon>Alphaproteobacteria</taxon>
        <taxon>Hyphomicrobiales</taxon>
        <taxon>Methylopilaceae</taxon>
        <taxon>Chenggangzhangella</taxon>
    </lineage>
</organism>
<feature type="coiled-coil region" evidence="1">
    <location>
        <begin position="1"/>
        <end position="28"/>
    </location>
</feature>
<evidence type="ECO:0000313" key="3">
    <source>
        <dbReference type="Proteomes" id="UP000825701"/>
    </source>
</evidence>
<keyword evidence="3" id="KW-1185">Reference proteome</keyword>
<proteinExistence type="predicted"/>
<gene>
    <name evidence="2" type="ORF">K6K41_02030</name>
</gene>
<protein>
    <submittedName>
        <fullName evidence="2">Uncharacterized protein</fullName>
    </submittedName>
</protein>
<dbReference type="EMBL" id="CP081869">
    <property type="protein sequence ID" value="QZO00532.1"/>
    <property type="molecule type" value="Genomic_DNA"/>
</dbReference>
<dbReference type="KEGG" id="cmet:K6K41_02030"/>
<dbReference type="RefSeq" id="WP_261403736.1">
    <property type="nucleotide sequence ID" value="NZ_CP081869.1"/>
</dbReference>
<keyword evidence="1" id="KW-0175">Coiled coil</keyword>
<name>A0A9E6RGE5_9HYPH</name>
<evidence type="ECO:0000256" key="1">
    <source>
        <dbReference type="SAM" id="Coils"/>
    </source>
</evidence>
<accession>A0A9E6RGE5</accession>
<sequence>MSTAHKNLPKLNEECENLSELDALLEQRLWMRHRAEIAGFFATVRTAAERRYRLLKADSLERERALEAQLQSQKAANTDLTEANQRLSAVIETKDAEVKALSAVRLSLATSNASLKSEIKALKAHLAQATTAEDHMRVVKQALGELGATATSAPGALAAPGVKAGAKTTKPAGG</sequence>
<dbReference type="Proteomes" id="UP000825701">
    <property type="component" value="Chromosome"/>
</dbReference>
<reference evidence="2" key="1">
    <citation type="submission" date="2021-08" db="EMBL/GenBank/DDBJ databases">
        <authorList>
            <person name="Zhang H."/>
            <person name="Xu M."/>
            <person name="Yu Z."/>
            <person name="Yang L."/>
            <person name="Cai Y."/>
        </authorList>
    </citation>
    <scope>NUCLEOTIDE SEQUENCE</scope>
    <source>
        <strain evidence="2">CHL1</strain>
    </source>
</reference>
<dbReference type="AlphaFoldDB" id="A0A9E6RGE5"/>
<evidence type="ECO:0000313" key="2">
    <source>
        <dbReference type="EMBL" id="QZO00532.1"/>
    </source>
</evidence>